<comment type="similarity">
    <text evidence="10">Belongs to the class-III pyridoxal-phosphate-dependent aminotransferase family.</text>
</comment>
<dbReference type="GO" id="GO:0008483">
    <property type="term" value="F:transaminase activity"/>
    <property type="evidence" value="ECO:0007669"/>
    <property type="project" value="InterPro"/>
</dbReference>
<keyword evidence="5" id="KW-0822">Tryptophan biosynthesis</keyword>
<comment type="pathway">
    <text evidence="2">Amino-acid biosynthesis; L-tryptophan biosynthesis; L-tryptophan from chorismate: step 5/5.</text>
</comment>
<reference evidence="12" key="3">
    <citation type="submission" date="2023-05" db="EMBL/GenBank/DDBJ databases">
        <authorList>
            <person name="Smith C.H."/>
        </authorList>
    </citation>
    <scope>NUCLEOTIDE SEQUENCE</scope>
    <source>
        <strain evidence="12">CHS0354</strain>
        <tissue evidence="12">Mantle</tissue>
    </source>
</reference>
<dbReference type="Gene3D" id="3.90.1150.10">
    <property type="entry name" value="Aspartate Aminotransferase, domain 1"/>
    <property type="match status" value="1"/>
</dbReference>
<keyword evidence="7" id="KW-0057">Aromatic amino acid biosynthesis</keyword>
<dbReference type="EMBL" id="JAEAOA010001141">
    <property type="protein sequence ID" value="KAK3606963.1"/>
    <property type="molecule type" value="Genomic_DNA"/>
</dbReference>
<evidence type="ECO:0000256" key="8">
    <source>
        <dbReference type="ARBA" id="ARBA00023239"/>
    </source>
</evidence>
<comment type="catalytic activity">
    <reaction evidence="9">
        <text>(1S,2R)-1-C-(indol-3-yl)glycerol 3-phosphate + L-serine = D-glyceraldehyde 3-phosphate + L-tryptophan + H2O</text>
        <dbReference type="Rhea" id="RHEA:10532"/>
        <dbReference type="ChEBI" id="CHEBI:15377"/>
        <dbReference type="ChEBI" id="CHEBI:33384"/>
        <dbReference type="ChEBI" id="CHEBI:57912"/>
        <dbReference type="ChEBI" id="CHEBI:58866"/>
        <dbReference type="ChEBI" id="CHEBI:59776"/>
        <dbReference type="EC" id="4.2.1.20"/>
    </reaction>
</comment>
<keyword evidence="6 10" id="KW-0663">Pyridoxal phosphate</keyword>
<sequence length="544" mass="59200">MDAPHPGALGGTFGGNPVSCAAALAVIEVMEKEGLLARSVQIGEIITSRMKKISAESYGKSVSHIRGLGGMTAFEFLSADEKPDADKTKLFVRTCREQGLIILPCGIYNNAVRILVPLTRHPPTVRRNRVKSAVAPDKNGFYGEYGGCYIPEILRPAIEQLAQAFQNCKTDTSFREEFLHICQTFSNRPTPLTFAENTTRRYGTAKVYIKREDLNQTGAHKFNNVAGQGLLAKRMGKKRIIAETGAGQHGVATATIAAKMGFACTVYMGEEDVRRQYPNVFWMKQLGAHVVPVTSGTAILKDAINEAMRDWSANPDDTHYVMGTACGPHPFPEMVSYFQSVVGEETREQILRTEKRLPARVYACVGGGSNAMGIFSGFLDDAETEKVGVEAGGYGITSGKHAIRFGTNESCVGIAQGYKTLFLQNQDGQMRDTHSVSAGLDYVGVSPILAYLQTQGKIRITHATDEATVAAAREFIRTEGIIPALESAHAFAAALAELPALKPDDIIIICQSGRGDKDIFTVAEAFGDKEWKQYIQEKHAQYTA</sequence>
<dbReference type="InterPro" id="IPR015422">
    <property type="entry name" value="PyrdxlP-dep_Trfase_small"/>
</dbReference>
<dbReference type="InterPro" id="IPR001926">
    <property type="entry name" value="TrpB-like_PALP"/>
</dbReference>
<dbReference type="FunFam" id="3.40.50.1100:FF:000001">
    <property type="entry name" value="Tryptophan synthase beta chain"/>
    <property type="match status" value="1"/>
</dbReference>
<dbReference type="Gene3D" id="3.40.50.1100">
    <property type="match status" value="2"/>
</dbReference>
<dbReference type="InterPro" id="IPR015421">
    <property type="entry name" value="PyrdxlP-dep_Trfase_major"/>
</dbReference>
<reference evidence="12" key="2">
    <citation type="journal article" date="2021" name="Genome Biol. Evol.">
        <title>Developing a high-quality reference genome for a parasitic bivalve with doubly uniparental inheritance (Bivalvia: Unionida).</title>
        <authorList>
            <person name="Smith C.H."/>
        </authorList>
    </citation>
    <scope>NUCLEOTIDE SEQUENCE</scope>
    <source>
        <strain evidence="12">CHS0354</strain>
        <tissue evidence="12">Mantle</tissue>
    </source>
</reference>
<dbReference type="InterPro" id="IPR015424">
    <property type="entry name" value="PyrdxlP-dep_Trfase"/>
</dbReference>
<dbReference type="GO" id="GO:0005737">
    <property type="term" value="C:cytoplasm"/>
    <property type="evidence" value="ECO:0007669"/>
    <property type="project" value="TreeGrafter"/>
</dbReference>
<feature type="domain" description="Tryptophan synthase beta chain-like PALP" evidence="11">
    <location>
        <begin position="187"/>
        <end position="509"/>
    </location>
</feature>
<dbReference type="NCBIfam" id="TIGR00263">
    <property type="entry name" value="trpB"/>
    <property type="match status" value="1"/>
</dbReference>
<dbReference type="PANTHER" id="PTHR48077:SF3">
    <property type="entry name" value="TRYPTOPHAN SYNTHASE"/>
    <property type="match status" value="1"/>
</dbReference>
<evidence type="ECO:0000313" key="12">
    <source>
        <dbReference type="EMBL" id="KAK3606963.1"/>
    </source>
</evidence>
<dbReference type="GO" id="GO:0004834">
    <property type="term" value="F:tryptophan synthase activity"/>
    <property type="evidence" value="ECO:0007669"/>
    <property type="project" value="UniProtKB-EC"/>
</dbReference>
<name>A0AAE0TBH4_9BIVA</name>
<evidence type="ECO:0000256" key="2">
    <source>
        <dbReference type="ARBA" id="ARBA00004733"/>
    </source>
</evidence>
<accession>A0AAE0TBH4</accession>
<dbReference type="FunFam" id="3.40.50.1100:FF:000004">
    <property type="entry name" value="Tryptophan synthase beta chain"/>
    <property type="match status" value="1"/>
</dbReference>
<dbReference type="EC" id="4.2.1.20" evidence="3"/>
<evidence type="ECO:0000256" key="10">
    <source>
        <dbReference type="RuleBase" id="RU003560"/>
    </source>
</evidence>
<evidence type="ECO:0000256" key="6">
    <source>
        <dbReference type="ARBA" id="ARBA00022898"/>
    </source>
</evidence>
<dbReference type="InterPro" id="IPR006654">
    <property type="entry name" value="Trp_synth_beta"/>
</dbReference>
<dbReference type="GO" id="GO:0030170">
    <property type="term" value="F:pyridoxal phosphate binding"/>
    <property type="evidence" value="ECO:0007669"/>
    <property type="project" value="InterPro"/>
</dbReference>
<comment type="cofactor">
    <cofactor evidence="1">
        <name>pyridoxal 5'-phosphate</name>
        <dbReference type="ChEBI" id="CHEBI:597326"/>
    </cofactor>
</comment>
<dbReference type="InterPro" id="IPR005814">
    <property type="entry name" value="Aminotrans_3"/>
</dbReference>
<organism evidence="12 13">
    <name type="scientific">Potamilus streckersoni</name>
    <dbReference type="NCBI Taxonomy" id="2493646"/>
    <lineage>
        <taxon>Eukaryota</taxon>
        <taxon>Metazoa</taxon>
        <taxon>Spiralia</taxon>
        <taxon>Lophotrochozoa</taxon>
        <taxon>Mollusca</taxon>
        <taxon>Bivalvia</taxon>
        <taxon>Autobranchia</taxon>
        <taxon>Heteroconchia</taxon>
        <taxon>Palaeoheterodonta</taxon>
        <taxon>Unionida</taxon>
        <taxon>Unionoidea</taxon>
        <taxon>Unionidae</taxon>
        <taxon>Ambleminae</taxon>
        <taxon>Lampsilini</taxon>
        <taxon>Potamilus</taxon>
    </lineage>
</organism>
<keyword evidence="13" id="KW-1185">Reference proteome</keyword>
<protein>
    <recommendedName>
        <fullName evidence="3">tryptophan synthase</fullName>
        <ecNumber evidence="3">4.2.1.20</ecNumber>
    </recommendedName>
</protein>
<evidence type="ECO:0000256" key="7">
    <source>
        <dbReference type="ARBA" id="ARBA00023141"/>
    </source>
</evidence>
<reference evidence="12" key="1">
    <citation type="journal article" date="2021" name="Genome Biol. Evol.">
        <title>A High-Quality Reference Genome for a Parasitic Bivalve with Doubly Uniparental Inheritance (Bivalvia: Unionida).</title>
        <authorList>
            <person name="Smith C.H."/>
        </authorList>
    </citation>
    <scope>NUCLEOTIDE SEQUENCE</scope>
    <source>
        <strain evidence="12">CHS0354</strain>
    </source>
</reference>
<dbReference type="InterPro" id="IPR023026">
    <property type="entry name" value="Trp_synth_beta/beta-like"/>
</dbReference>
<keyword evidence="8" id="KW-0456">Lyase</keyword>
<evidence type="ECO:0000256" key="4">
    <source>
        <dbReference type="ARBA" id="ARBA00022605"/>
    </source>
</evidence>
<keyword evidence="4" id="KW-0028">Amino-acid biosynthesis</keyword>
<dbReference type="SUPFAM" id="SSF53383">
    <property type="entry name" value="PLP-dependent transferases"/>
    <property type="match status" value="1"/>
</dbReference>
<dbReference type="Gene3D" id="3.40.640.10">
    <property type="entry name" value="Type I PLP-dependent aspartate aminotransferase-like (Major domain)"/>
    <property type="match status" value="1"/>
</dbReference>
<dbReference type="AlphaFoldDB" id="A0AAE0TBH4"/>
<evidence type="ECO:0000256" key="3">
    <source>
        <dbReference type="ARBA" id="ARBA00012043"/>
    </source>
</evidence>
<dbReference type="SUPFAM" id="SSF53686">
    <property type="entry name" value="Tryptophan synthase beta subunit-like PLP-dependent enzymes"/>
    <property type="match status" value="1"/>
</dbReference>
<evidence type="ECO:0000256" key="5">
    <source>
        <dbReference type="ARBA" id="ARBA00022822"/>
    </source>
</evidence>
<evidence type="ECO:0000313" key="13">
    <source>
        <dbReference type="Proteomes" id="UP001195483"/>
    </source>
</evidence>
<proteinExistence type="inferred from homology"/>
<dbReference type="Proteomes" id="UP001195483">
    <property type="component" value="Unassembled WGS sequence"/>
</dbReference>
<dbReference type="InterPro" id="IPR036052">
    <property type="entry name" value="TrpB-like_PALP_sf"/>
</dbReference>
<evidence type="ECO:0000259" key="11">
    <source>
        <dbReference type="Pfam" id="PF00291"/>
    </source>
</evidence>
<dbReference type="Pfam" id="PF00202">
    <property type="entry name" value="Aminotran_3"/>
    <property type="match status" value="1"/>
</dbReference>
<evidence type="ECO:0000256" key="1">
    <source>
        <dbReference type="ARBA" id="ARBA00001933"/>
    </source>
</evidence>
<gene>
    <name evidence="12" type="ORF">CHS0354_018559</name>
</gene>
<dbReference type="PANTHER" id="PTHR48077">
    <property type="entry name" value="TRYPTOPHAN SYNTHASE-RELATED"/>
    <property type="match status" value="1"/>
</dbReference>
<evidence type="ECO:0000256" key="9">
    <source>
        <dbReference type="ARBA" id="ARBA00049047"/>
    </source>
</evidence>
<dbReference type="CDD" id="cd06446">
    <property type="entry name" value="Trp-synth_B"/>
    <property type="match status" value="1"/>
</dbReference>
<dbReference type="Pfam" id="PF00291">
    <property type="entry name" value="PALP"/>
    <property type="match status" value="1"/>
</dbReference>
<comment type="caution">
    <text evidence="12">The sequence shown here is derived from an EMBL/GenBank/DDBJ whole genome shotgun (WGS) entry which is preliminary data.</text>
</comment>
<dbReference type="HAMAP" id="MF_00133">
    <property type="entry name" value="Trp_synth_beta"/>
    <property type="match status" value="1"/>
</dbReference>